<evidence type="ECO:0000256" key="6">
    <source>
        <dbReference type="ARBA" id="ARBA00022679"/>
    </source>
</evidence>
<feature type="domain" description="Phosphoribosyltransferase" evidence="12">
    <location>
        <begin position="6"/>
        <end position="214"/>
    </location>
</feature>
<dbReference type="InterPro" id="IPR029057">
    <property type="entry name" value="PRTase-like"/>
</dbReference>
<dbReference type="GO" id="GO:0000287">
    <property type="term" value="F:magnesium ion binding"/>
    <property type="evidence" value="ECO:0007669"/>
    <property type="project" value="UniProtKB-UniRule"/>
</dbReference>
<accession>A0A830GVA3</accession>
<dbReference type="SUPFAM" id="SSF53271">
    <property type="entry name" value="PRTase-like"/>
    <property type="match status" value="1"/>
</dbReference>
<dbReference type="InterPro" id="IPR005765">
    <property type="entry name" value="UPRT"/>
</dbReference>
<evidence type="ECO:0000256" key="5">
    <source>
        <dbReference type="ARBA" id="ARBA00022676"/>
    </source>
</evidence>
<feature type="binding site" evidence="11">
    <location>
        <begin position="138"/>
        <end position="146"/>
    </location>
    <ligand>
        <name>5-phospho-alpha-D-ribose 1-diphosphate</name>
        <dbReference type="ChEBI" id="CHEBI:58017"/>
    </ligand>
</feature>
<keyword evidence="14" id="KW-1185">Reference proteome</keyword>
<sequence length="216" mass="23945">MTVTIVDHPLAQSILTMLRDRRTGQIEFRKGLVRLGRLMGYEVARSFPVSEVEVETPLGARARGVRLEVGDVVIIQILRAAMPMVEGLLKVFPMARMGVISARRREESHERGSMDFQIEMNYVRIPRIGRETTVMIVDPMLATGSTMLAAMRAIEERGEPGRMILINAIGTRQAVERVLAKKPVDIYLAAIDPEINEDGYIVPGLGDAGDRAYGEA</sequence>
<keyword evidence="8 11" id="KW-0460">Magnesium</keyword>
<dbReference type="InterPro" id="IPR000836">
    <property type="entry name" value="PRTase_dom"/>
</dbReference>
<evidence type="ECO:0000256" key="4">
    <source>
        <dbReference type="ARBA" id="ARBA00022533"/>
    </source>
</evidence>
<dbReference type="Proteomes" id="UP000610960">
    <property type="component" value="Unassembled WGS sequence"/>
</dbReference>
<dbReference type="EC" id="2.4.2.9" evidence="3 11"/>
<keyword evidence="5 11" id="KW-0328">Glycosyltransferase</keyword>
<feature type="binding site" evidence="11">
    <location>
        <begin position="206"/>
        <end position="208"/>
    </location>
    <ligand>
        <name>uracil</name>
        <dbReference type="ChEBI" id="CHEBI:17568"/>
    </ligand>
</feature>
<evidence type="ECO:0000313" key="14">
    <source>
        <dbReference type="Proteomes" id="UP000610960"/>
    </source>
</evidence>
<dbReference type="CDD" id="cd06223">
    <property type="entry name" value="PRTases_typeI"/>
    <property type="match status" value="1"/>
</dbReference>
<dbReference type="NCBIfam" id="NF001097">
    <property type="entry name" value="PRK00129.1"/>
    <property type="match status" value="1"/>
</dbReference>
<keyword evidence="4 11" id="KW-0021">Allosteric enzyme</keyword>
<organism evidence="13 14">
    <name type="scientific">Thermocladium modestius</name>
    <dbReference type="NCBI Taxonomy" id="62609"/>
    <lineage>
        <taxon>Archaea</taxon>
        <taxon>Thermoproteota</taxon>
        <taxon>Thermoprotei</taxon>
        <taxon>Thermoproteales</taxon>
        <taxon>Thermoproteaceae</taxon>
        <taxon>Thermocladium</taxon>
    </lineage>
</organism>
<gene>
    <name evidence="11" type="primary">upp</name>
    <name evidence="13" type="ORF">GCM10007981_13400</name>
</gene>
<evidence type="ECO:0000256" key="10">
    <source>
        <dbReference type="ARBA" id="ARBA00031082"/>
    </source>
</evidence>
<protein>
    <recommendedName>
        <fullName evidence="3 11">Uracil phosphoribosyltransferase</fullName>
        <ecNumber evidence="3 11">2.4.2.9</ecNumber>
    </recommendedName>
    <alternativeName>
        <fullName evidence="10 11">UMP pyrophosphorylase</fullName>
    </alternativeName>
    <alternativeName>
        <fullName evidence="11">UPRTase</fullName>
    </alternativeName>
</protein>
<comment type="cofactor">
    <cofactor evidence="11">
        <name>Mg(2+)</name>
        <dbReference type="ChEBI" id="CHEBI:18420"/>
    </cofactor>
    <text evidence="11">Binds 1 Mg(2+) ion per subunit. The magnesium is bound as Mg-PRPP.</text>
</comment>
<comment type="activity regulation">
    <text evidence="11">Allosterically activated by GTP.</text>
</comment>
<dbReference type="Gene3D" id="3.40.50.2020">
    <property type="match status" value="1"/>
</dbReference>
<evidence type="ECO:0000256" key="7">
    <source>
        <dbReference type="ARBA" id="ARBA00022741"/>
    </source>
</evidence>
<evidence type="ECO:0000256" key="2">
    <source>
        <dbReference type="ARBA" id="ARBA00009516"/>
    </source>
</evidence>
<dbReference type="GO" id="GO:0005525">
    <property type="term" value="F:GTP binding"/>
    <property type="evidence" value="ECO:0007669"/>
    <property type="project" value="UniProtKB-KW"/>
</dbReference>
<proteinExistence type="inferred from homology"/>
<dbReference type="GO" id="GO:0044206">
    <property type="term" value="P:UMP salvage"/>
    <property type="evidence" value="ECO:0007669"/>
    <property type="project" value="UniProtKB-UniRule"/>
</dbReference>
<evidence type="ECO:0000256" key="3">
    <source>
        <dbReference type="ARBA" id="ARBA00011894"/>
    </source>
</evidence>
<name>A0A830GVA3_9CREN</name>
<feature type="binding site" evidence="11">
    <location>
        <position position="104"/>
    </location>
    <ligand>
        <name>5-phospho-alpha-D-ribose 1-diphosphate</name>
        <dbReference type="ChEBI" id="CHEBI:58017"/>
    </ligand>
</feature>
<dbReference type="OrthoDB" id="80352at2157"/>
<keyword evidence="9 11" id="KW-0342">GTP-binding</keyword>
<evidence type="ECO:0000256" key="11">
    <source>
        <dbReference type="HAMAP-Rule" id="MF_01218"/>
    </source>
</evidence>
<evidence type="ECO:0000256" key="9">
    <source>
        <dbReference type="ARBA" id="ARBA00023134"/>
    </source>
</evidence>
<dbReference type="UniPathway" id="UPA00574">
    <property type="reaction ID" value="UER00636"/>
</dbReference>
<dbReference type="HAMAP" id="MF_01218_A">
    <property type="entry name" value="Upp_A"/>
    <property type="match status" value="1"/>
</dbReference>
<dbReference type="NCBIfam" id="TIGR01091">
    <property type="entry name" value="upp"/>
    <property type="match status" value="1"/>
</dbReference>
<comment type="catalytic activity">
    <reaction evidence="11">
        <text>UMP + diphosphate = 5-phospho-alpha-D-ribose 1-diphosphate + uracil</text>
        <dbReference type="Rhea" id="RHEA:13017"/>
        <dbReference type="ChEBI" id="CHEBI:17568"/>
        <dbReference type="ChEBI" id="CHEBI:33019"/>
        <dbReference type="ChEBI" id="CHEBI:57865"/>
        <dbReference type="ChEBI" id="CHEBI:58017"/>
        <dbReference type="EC" id="2.4.2.9"/>
    </reaction>
</comment>
<dbReference type="Pfam" id="PF14681">
    <property type="entry name" value="UPRTase"/>
    <property type="match status" value="1"/>
</dbReference>
<dbReference type="InterPro" id="IPR034331">
    <property type="entry name" value="Upp_A"/>
</dbReference>
<feature type="binding site" evidence="11">
    <location>
        <position position="201"/>
    </location>
    <ligand>
        <name>uracil</name>
        <dbReference type="ChEBI" id="CHEBI:17568"/>
    </ligand>
</feature>
<evidence type="ECO:0000256" key="1">
    <source>
        <dbReference type="ARBA" id="ARBA00005180"/>
    </source>
</evidence>
<dbReference type="AlphaFoldDB" id="A0A830GVA3"/>
<reference evidence="13" key="2">
    <citation type="submission" date="2020-09" db="EMBL/GenBank/DDBJ databases">
        <authorList>
            <person name="Sun Q."/>
            <person name="Ohkuma M."/>
        </authorList>
    </citation>
    <scope>NUCLEOTIDE SEQUENCE</scope>
    <source>
        <strain evidence="13">JCM 10088</strain>
    </source>
</reference>
<feature type="binding site" evidence="11">
    <location>
        <position position="207"/>
    </location>
    <ligand>
        <name>5-phospho-alpha-D-ribose 1-diphosphate</name>
        <dbReference type="ChEBI" id="CHEBI:58017"/>
    </ligand>
</feature>
<evidence type="ECO:0000256" key="8">
    <source>
        <dbReference type="ARBA" id="ARBA00022842"/>
    </source>
</evidence>
<comment type="caution">
    <text evidence="13">The sequence shown here is derived from an EMBL/GenBank/DDBJ whole genome shotgun (WGS) entry which is preliminary data.</text>
</comment>
<keyword evidence="7 11" id="KW-0547">Nucleotide-binding</keyword>
<evidence type="ECO:0000313" key="13">
    <source>
        <dbReference type="EMBL" id="GGP21466.1"/>
    </source>
</evidence>
<comment type="similarity">
    <text evidence="2 11">Belongs to the UPRTase family.</text>
</comment>
<comment type="function">
    <text evidence="11">Catalyzes the conversion of uracil and 5-phospho-alpha-D-ribose 1-diphosphate (PRPP) to UMP and diphosphate.</text>
</comment>
<feature type="binding site" evidence="11">
    <location>
        <position position="79"/>
    </location>
    <ligand>
        <name>5-phospho-alpha-D-ribose 1-diphosphate</name>
        <dbReference type="ChEBI" id="CHEBI:58017"/>
    </ligand>
</feature>
<dbReference type="EMBL" id="BMNL01000003">
    <property type="protein sequence ID" value="GGP21466.1"/>
    <property type="molecule type" value="Genomic_DNA"/>
</dbReference>
<reference evidence="13" key="1">
    <citation type="journal article" date="2014" name="Int. J. Syst. Evol. Microbiol.">
        <title>Complete genome sequence of Corynebacterium casei LMG S-19264T (=DSM 44701T), isolated from a smear-ripened cheese.</title>
        <authorList>
            <consortium name="US DOE Joint Genome Institute (JGI-PGF)"/>
            <person name="Walter F."/>
            <person name="Albersmeier A."/>
            <person name="Kalinowski J."/>
            <person name="Ruckert C."/>
        </authorList>
    </citation>
    <scope>NUCLEOTIDE SEQUENCE</scope>
    <source>
        <strain evidence="13">JCM 10088</strain>
    </source>
</reference>
<dbReference type="GO" id="GO:0004845">
    <property type="term" value="F:uracil phosphoribosyltransferase activity"/>
    <property type="evidence" value="ECO:0007669"/>
    <property type="project" value="UniProtKB-UniRule"/>
</dbReference>
<comment type="pathway">
    <text evidence="1 11">Pyrimidine metabolism; UMP biosynthesis via salvage pathway; UMP from uracil: step 1/1.</text>
</comment>
<dbReference type="RefSeq" id="WP_188596653.1">
    <property type="nucleotide sequence ID" value="NZ_BMNL01000003.1"/>
</dbReference>
<dbReference type="GO" id="GO:0006223">
    <property type="term" value="P:uracil salvage"/>
    <property type="evidence" value="ECO:0007669"/>
    <property type="project" value="InterPro"/>
</dbReference>
<keyword evidence="6 11" id="KW-0808">Transferase</keyword>
<evidence type="ECO:0000259" key="12">
    <source>
        <dbReference type="Pfam" id="PF14681"/>
    </source>
</evidence>
<feature type="binding site" evidence="11">
    <location>
        <begin position="30"/>
        <end position="34"/>
    </location>
    <ligand>
        <name>GTP</name>
        <dbReference type="ChEBI" id="CHEBI:37565"/>
    </ligand>
</feature>